<evidence type="ECO:0000313" key="2">
    <source>
        <dbReference type="Proteomes" id="UP001066276"/>
    </source>
</evidence>
<dbReference type="AlphaFoldDB" id="A0AAV7QRR3"/>
<gene>
    <name evidence="1" type="ORF">NDU88_009121</name>
</gene>
<name>A0AAV7QRR3_PLEWA</name>
<dbReference type="PROSITE" id="PS51257">
    <property type="entry name" value="PROKAR_LIPOPROTEIN"/>
    <property type="match status" value="1"/>
</dbReference>
<organism evidence="1 2">
    <name type="scientific">Pleurodeles waltl</name>
    <name type="common">Iberian ribbed newt</name>
    <dbReference type="NCBI Taxonomy" id="8319"/>
    <lineage>
        <taxon>Eukaryota</taxon>
        <taxon>Metazoa</taxon>
        <taxon>Chordata</taxon>
        <taxon>Craniata</taxon>
        <taxon>Vertebrata</taxon>
        <taxon>Euteleostomi</taxon>
        <taxon>Amphibia</taxon>
        <taxon>Batrachia</taxon>
        <taxon>Caudata</taxon>
        <taxon>Salamandroidea</taxon>
        <taxon>Salamandridae</taxon>
        <taxon>Pleurodelinae</taxon>
        <taxon>Pleurodeles</taxon>
    </lineage>
</organism>
<evidence type="ECO:0000313" key="1">
    <source>
        <dbReference type="EMBL" id="KAJ1142808.1"/>
    </source>
</evidence>
<accession>A0AAV7QRR3</accession>
<protein>
    <recommendedName>
        <fullName evidence="3">Secreted protein</fullName>
    </recommendedName>
</protein>
<evidence type="ECO:0008006" key="3">
    <source>
        <dbReference type="Google" id="ProtNLM"/>
    </source>
</evidence>
<reference evidence="1" key="1">
    <citation type="journal article" date="2022" name="bioRxiv">
        <title>Sequencing and chromosome-scale assembly of the giantPleurodeles waltlgenome.</title>
        <authorList>
            <person name="Brown T."/>
            <person name="Elewa A."/>
            <person name="Iarovenko S."/>
            <person name="Subramanian E."/>
            <person name="Araus A.J."/>
            <person name="Petzold A."/>
            <person name="Susuki M."/>
            <person name="Suzuki K.-i.T."/>
            <person name="Hayashi T."/>
            <person name="Toyoda A."/>
            <person name="Oliveira C."/>
            <person name="Osipova E."/>
            <person name="Leigh N.D."/>
            <person name="Simon A."/>
            <person name="Yun M.H."/>
        </authorList>
    </citation>
    <scope>NUCLEOTIDE SEQUENCE</scope>
    <source>
        <strain evidence="1">20211129_DDA</strain>
        <tissue evidence="1">Liver</tissue>
    </source>
</reference>
<sequence>MRGWALRGLAGIVAAQGRAPRDCPAGPCGGLGCIWRRDCWVRLLDAGRVGGRSTVRSDRSSLALRLPGLPAWCLPHC</sequence>
<comment type="caution">
    <text evidence="1">The sequence shown here is derived from an EMBL/GenBank/DDBJ whole genome shotgun (WGS) entry which is preliminary data.</text>
</comment>
<keyword evidence="2" id="KW-1185">Reference proteome</keyword>
<dbReference type="Proteomes" id="UP001066276">
    <property type="component" value="Chromosome 6"/>
</dbReference>
<proteinExistence type="predicted"/>
<dbReference type="EMBL" id="JANPWB010000010">
    <property type="protein sequence ID" value="KAJ1142808.1"/>
    <property type="molecule type" value="Genomic_DNA"/>
</dbReference>